<dbReference type="InterPro" id="IPR052039">
    <property type="entry name" value="Caspase-related_regulators"/>
</dbReference>
<protein>
    <recommendedName>
        <fullName evidence="2">Caspase family p20 domain-containing protein</fullName>
    </recommendedName>
</protein>
<proteinExistence type="predicted"/>
<feature type="transmembrane region" description="Helical" evidence="1">
    <location>
        <begin position="25"/>
        <end position="47"/>
    </location>
</feature>
<accession>A0A814CTI0</accession>
<dbReference type="Proteomes" id="UP000681722">
    <property type="component" value="Unassembled WGS sequence"/>
</dbReference>
<dbReference type="PANTHER" id="PTHR22576:SF37">
    <property type="entry name" value="MUCOSA-ASSOCIATED LYMPHOID TISSUE LYMPHOMA TRANSLOCATION PROTEIN 1"/>
    <property type="match status" value="1"/>
</dbReference>
<keyword evidence="1" id="KW-1133">Transmembrane helix</keyword>
<name>A0A814CTI0_9BILA</name>
<dbReference type="Proteomes" id="UP000663829">
    <property type="component" value="Unassembled WGS sequence"/>
</dbReference>
<organism evidence="3 5">
    <name type="scientific">Didymodactylos carnosus</name>
    <dbReference type="NCBI Taxonomy" id="1234261"/>
    <lineage>
        <taxon>Eukaryota</taxon>
        <taxon>Metazoa</taxon>
        <taxon>Spiralia</taxon>
        <taxon>Gnathifera</taxon>
        <taxon>Rotifera</taxon>
        <taxon>Eurotatoria</taxon>
        <taxon>Bdelloidea</taxon>
        <taxon>Philodinida</taxon>
        <taxon>Philodinidae</taxon>
        <taxon>Didymodactylos</taxon>
    </lineage>
</organism>
<dbReference type="GO" id="GO:0006508">
    <property type="term" value="P:proteolysis"/>
    <property type="evidence" value="ECO:0007669"/>
    <property type="project" value="InterPro"/>
</dbReference>
<dbReference type="EMBL" id="CAJOBC010002191">
    <property type="protein sequence ID" value="CAF3720504.1"/>
    <property type="molecule type" value="Genomic_DNA"/>
</dbReference>
<dbReference type="EMBL" id="CAJNOQ010002191">
    <property type="protein sequence ID" value="CAF0944239.1"/>
    <property type="molecule type" value="Genomic_DNA"/>
</dbReference>
<comment type="caution">
    <text evidence="3">The sequence shown here is derived from an EMBL/GenBank/DDBJ whole genome shotgun (WGS) entry which is preliminary data.</text>
</comment>
<dbReference type="InterPro" id="IPR029030">
    <property type="entry name" value="Caspase-like_dom_sf"/>
</dbReference>
<dbReference type="OrthoDB" id="417046at2759"/>
<feature type="domain" description="Caspase family p20" evidence="2">
    <location>
        <begin position="53"/>
        <end position="128"/>
    </location>
</feature>
<evidence type="ECO:0000313" key="3">
    <source>
        <dbReference type="EMBL" id="CAF0944239.1"/>
    </source>
</evidence>
<reference evidence="3" key="1">
    <citation type="submission" date="2021-02" db="EMBL/GenBank/DDBJ databases">
        <authorList>
            <person name="Nowell W R."/>
        </authorList>
    </citation>
    <scope>NUCLEOTIDE SEQUENCE</scope>
</reference>
<dbReference type="InterPro" id="IPR011600">
    <property type="entry name" value="Pept_C14_caspase"/>
</dbReference>
<dbReference type="InterPro" id="IPR001309">
    <property type="entry name" value="Pept_C14_p20"/>
</dbReference>
<keyword evidence="1" id="KW-0472">Membrane</keyword>
<keyword evidence="5" id="KW-1185">Reference proteome</keyword>
<evidence type="ECO:0000313" key="4">
    <source>
        <dbReference type="EMBL" id="CAF3720504.1"/>
    </source>
</evidence>
<sequence>MCHQILTPFGSDVHAGPEGVIRDHLVKLICIITSKVLIILCGLTLLYSTKTTRRRIALLIENSAYSDLQILPSVINDVRDMRSMLIKLKFKVLSAENVDLAQLYAYEKEFYREIKPNDAVLIYFAGHGYHCKNDTYFIPLDHKRAGSYSHQQLIRRLNKNKENIIFIYIIDTCPQNSVQCDNIPMKTDKTCLENPHIVIYATQLGSKAYDYETKRWQVVGYKNGQLTSGVLKHMKTPNMDIRKMAKMVKEYVKLYATRPQLPEMQDNCLNESFIFNSIEHEEF</sequence>
<gene>
    <name evidence="3" type="ORF">GPM918_LOCUS10881</name>
    <name evidence="4" type="ORF">SRO942_LOCUS10882</name>
</gene>
<evidence type="ECO:0000259" key="2">
    <source>
        <dbReference type="PROSITE" id="PS50208"/>
    </source>
</evidence>
<evidence type="ECO:0000256" key="1">
    <source>
        <dbReference type="SAM" id="Phobius"/>
    </source>
</evidence>
<evidence type="ECO:0000313" key="5">
    <source>
        <dbReference type="Proteomes" id="UP000663829"/>
    </source>
</evidence>
<dbReference type="AlphaFoldDB" id="A0A814CTI0"/>
<dbReference type="Pfam" id="PF00656">
    <property type="entry name" value="Peptidase_C14"/>
    <property type="match status" value="1"/>
</dbReference>
<dbReference type="SUPFAM" id="SSF52129">
    <property type="entry name" value="Caspase-like"/>
    <property type="match status" value="1"/>
</dbReference>
<dbReference type="Gene3D" id="3.40.50.1460">
    <property type="match status" value="1"/>
</dbReference>
<keyword evidence="1" id="KW-0812">Transmembrane</keyword>
<dbReference type="GO" id="GO:0004197">
    <property type="term" value="F:cysteine-type endopeptidase activity"/>
    <property type="evidence" value="ECO:0007669"/>
    <property type="project" value="InterPro"/>
</dbReference>
<dbReference type="PANTHER" id="PTHR22576">
    <property type="entry name" value="MUCOSA ASSOCIATED LYMPHOID TISSUE LYMPHOMA TRANSLOCATION PROTEIN 1/PARACASPASE"/>
    <property type="match status" value="1"/>
</dbReference>
<dbReference type="PROSITE" id="PS50208">
    <property type="entry name" value="CASPASE_P20"/>
    <property type="match status" value="1"/>
</dbReference>